<dbReference type="Gene3D" id="1.25.40.20">
    <property type="entry name" value="Ankyrin repeat-containing domain"/>
    <property type="match status" value="1"/>
</dbReference>
<feature type="compositionally biased region" description="Low complexity" evidence="1">
    <location>
        <begin position="191"/>
        <end position="203"/>
    </location>
</feature>
<dbReference type="Proteomes" id="UP001054902">
    <property type="component" value="Unassembled WGS sequence"/>
</dbReference>
<feature type="compositionally biased region" description="Basic residues" evidence="1">
    <location>
        <begin position="1"/>
        <end position="10"/>
    </location>
</feature>
<organism evidence="2 3">
    <name type="scientific">Chaetoceros tenuissimus</name>
    <dbReference type="NCBI Taxonomy" id="426638"/>
    <lineage>
        <taxon>Eukaryota</taxon>
        <taxon>Sar</taxon>
        <taxon>Stramenopiles</taxon>
        <taxon>Ochrophyta</taxon>
        <taxon>Bacillariophyta</taxon>
        <taxon>Coscinodiscophyceae</taxon>
        <taxon>Chaetocerotophycidae</taxon>
        <taxon>Chaetocerotales</taxon>
        <taxon>Chaetocerotaceae</taxon>
        <taxon>Chaetoceros</taxon>
    </lineage>
</organism>
<feature type="region of interest" description="Disordered" evidence="1">
    <location>
        <begin position="448"/>
        <end position="482"/>
    </location>
</feature>
<evidence type="ECO:0000256" key="1">
    <source>
        <dbReference type="SAM" id="MobiDB-lite"/>
    </source>
</evidence>
<feature type="compositionally biased region" description="Acidic residues" evidence="1">
    <location>
        <begin position="466"/>
        <end position="480"/>
    </location>
</feature>
<dbReference type="InterPro" id="IPR036770">
    <property type="entry name" value="Ankyrin_rpt-contain_sf"/>
</dbReference>
<name>A0AAD3HBE2_9STRA</name>
<dbReference type="SUPFAM" id="SSF48403">
    <property type="entry name" value="Ankyrin repeat"/>
    <property type="match status" value="1"/>
</dbReference>
<evidence type="ECO:0000313" key="3">
    <source>
        <dbReference type="Proteomes" id="UP001054902"/>
    </source>
</evidence>
<reference evidence="2 3" key="1">
    <citation type="journal article" date="2021" name="Sci. Rep.">
        <title>The genome of the diatom Chaetoceros tenuissimus carries an ancient integrated fragment of an extant virus.</title>
        <authorList>
            <person name="Hongo Y."/>
            <person name="Kimura K."/>
            <person name="Takaki Y."/>
            <person name="Yoshida Y."/>
            <person name="Baba S."/>
            <person name="Kobayashi G."/>
            <person name="Nagasaki K."/>
            <person name="Hano T."/>
            <person name="Tomaru Y."/>
        </authorList>
    </citation>
    <scope>NUCLEOTIDE SEQUENCE [LARGE SCALE GENOMIC DNA]</scope>
    <source>
        <strain evidence="2 3">NIES-3715</strain>
    </source>
</reference>
<feature type="region of interest" description="Disordered" evidence="1">
    <location>
        <begin position="1"/>
        <end position="57"/>
    </location>
</feature>
<accession>A0AAD3HBE2</accession>
<feature type="compositionally biased region" description="Polar residues" evidence="1">
    <location>
        <begin position="394"/>
        <end position="412"/>
    </location>
</feature>
<dbReference type="AlphaFoldDB" id="A0AAD3HBE2"/>
<comment type="caution">
    <text evidence="2">The sequence shown here is derived from an EMBL/GenBank/DDBJ whole genome shotgun (WGS) entry which is preliminary data.</text>
</comment>
<sequence length="608" mass="69043">MARTVLRVKRRRDDPTPPSTFKLQPESRKRRRGEEDDEETNELTNMLSSSHFQKRQESSLVTIGSSIKPPIEQDNVQPILFRRVETVSHKRKSHPDNHVQVVDATLDFEKHHVKPLPQSIQEETVHSSKKPRISLQMVDTKIMSESEFWRQHSSTENTEVGLDCKEKEAKEETQALSSKKDLRARMRRTVSKMSTSSSTSNISRGKKILDPISRQIQDGLSNIHSVPSTQVTEAIMKHVQLLLQYPDKVNVLSNNGSGTILHACALYNSVEGTKYLLDNLASKIDFQKRDSDHHTALQIAHSVGSRGVVDVIQTYWSGDDGEDFGEEERDEDFIYDVYCVDDHHHKKDGKLHHAHSHHLPRIPQGHLEHHPPGELLSTESLPKLAQSPRPPLTTPQNSMNLDPSYPPSTTSHLSEDGSIPPVISLKGGFGYWNQDGELVLDIHPDADMADSDLEDDEYDSNREDCDANEYPDDDDLDDLNNSDHEVGHHFHANIERGTGMTPPRFANGHVEDNRLHQYEDSDEEDDYYYDQTTYMDFRNRPVDLGTLKVSGTSNGFVSSLHDENDDDVEGEEEYSGIMYGADSERWSNERIYCETEAFDPIMDGDDSD</sequence>
<proteinExistence type="predicted"/>
<dbReference type="EMBL" id="BLLK01000057">
    <property type="protein sequence ID" value="GFH56944.1"/>
    <property type="molecule type" value="Genomic_DNA"/>
</dbReference>
<gene>
    <name evidence="2" type="ORF">CTEN210_13420</name>
</gene>
<protein>
    <recommendedName>
        <fullName evidence="4">RNA polymerase II nuclear localization protein SLC7A6OS</fullName>
    </recommendedName>
</protein>
<keyword evidence="3" id="KW-1185">Reference proteome</keyword>
<evidence type="ECO:0000313" key="2">
    <source>
        <dbReference type="EMBL" id="GFH56944.1"/>
    </source>
</evidence>
<feature type="compositionally biased region" description="Basic and acidic residues" evidence="1">
    <location>
        <begin position="163"/>
        <end position="184"/>
    </location>
</feature>
<feature type="region of interest" description="Disordered" evidence="1">
    <location>
        <begin position="163"/>
        <end position="204"/>
    </location>
</feature>
<evidence type="ECO:0008006" key="4">
    <source>
        <dbReference type="Google" id="ProtNLM"/>
    </source>
</evidence>
<feature type="compositionally biased region" description="Acidic residues" evidence="1">
    <location>
        <begin position="448"/>
        <end position="458"/>
    </location>
</feature>
<feature type="region of interest" description="Disordered" evidence="1">
    <location>
        <begin position="383"/>
        <end position="418"/>
    </location>
</feature>